<keyword evidence="2" id="KW-0805">Transcription regulation</keyword>
<dbReference type="PANTHER" id="PTHR31920:SF135">
    <property type="entry name" value="B3 DOMAIN-CONTAINING PROTEIN OS03G0621600-RELATED"/>
    <property type="match status" value="1"/>
</dbReference>
<dbReference type="SUPFAM" id="SSF101936">
    <property type="entry name" value="DNA-binding pseudobarrel domain"/>
    <property type="match status" value="1"/>
</dbReference>
<protein>
    <submittedName>
        <fullName evidence="7">B3 domain-containing protein isoform X3</fullName>
    </submittedName>
</protein>
<dbReference type="GO" id="GO:0005634">
    <property type="term" value="C:nucleus"/>
    <property type="evidence" value="ECO:0007669"/>
    <property type="project" value="UniProtKB-SubCell"/>
</dbReference>
<dbReference type="Gene3D" id="2.40.330.10">
    <property type="entry name" value="DNA-binding pseudobarrel domain"/>
    <property type="match status" value="1"/>
</dbReference>
<evidence type="ECO:0000256" key="2">
    <source>
        <dbReference type="ARBA" id="ARBA00023015"/>
    </source>
</evidence>
<dbReference type="InterPro" id="IPR050655">
    <property type="entry name" value="Plant_B3_domain"/>
</dbReference>
<organism evidence="7 8">
    <name type="scientific">Salvia divinorum</name>
    <name type="common">Maria pastora</name>
    <name type="synonym">Diviner's sage</name>
    <dbReference type="NCBI Taxonomy" id="28513"/>
    <lineage>
        <taxon>Eukaryota</taxon>
        <taxon>Viridiplantae</taxon>
        <taxon>Streptophyta</taxon>
        <taxon>Embryophyta</taxon>
        <taxon>Tracheophyta</taxon>
        <taxon>Spermatophyta</taxon>
        <taxon>Magnoliopsida</taxon>
        <taxon>eudicotyledons</taxon>
        <taxon>Gunneridae</taxon>
        <taxon>Pentapetalae</taxon>
        <taxon>asterids</taxon>
        <taxon>lamiids</taxon>
        <taxon>Lamiales</taxon>
        <taxon>Lamiaceae</taxon>
        <taxon>Nepetoideae</taxon>
        <taxon>Mentheae</taxon>
        <taxon>Salviinae</taxon>
        <taxon>Salvia</taxon>
        <taxon>Salvia subgen. Calosphace</taxon>
    </lineage>
</organism>
<dbReference type="Proteomes" id="UP001567538">
    <property type="component" value="Unassembled WGS sequence"/>
</dbReference>
<comment type="caution">
    <text evidence="7">The sequence shown here is derived from an EMBL/GenBank/DDBJ whole genome shotgun (WGS) entry which is preliminary data.</text>
</comment>
<dbReference type="PANTHER" id="PTHR31920">
    <property type="entry name" value="B3 DOMAIN-CONTAINING"/>
    <property type="match status" value="1"/>
</dbReference>
<keyword evidence="4" id="KW-0804">Transcription</keyword>
<sequence>MRFPDPWIQFYGSDLPSPVKLVMPNRVTSTVGITKTGNKAYLDERWQDFVYTHAIEVRDTLIFTHEGGSDFKILRYKANGCMPNLDLIVGVTYHGILKVKTVIWNPRHSNRMIRRRCRPHMCFDSLRLGAWPWGWKTFTRANGLRVGTTCKFFMLLWPIPTYSVTFS</sequence>
<dbReference type="InterPro" id="IPR015300">
    <property type="entry name" value="DNA-bd_pseudobarrel_sf"/>
</dbReference>
<accession>A0ABD1GAS6</accession>
<evidence type="ECO:0000256" key="4">
    <source>
        <dbReference type="ARBA" id="ARBA00023163"/>
    </source>
</evidence>
<evidence type="ECO:0000256" key="5">
    <source>
        <dbReference type="ARBA" id="ARBA00023242"/>
    </source>
</evidence>
<reference evidence="7 8" key="1">
    <citation type="submission" date="2024-06" db="EMBL/GenBank/DDBJ databases">
        <title>A chromosome level genome sequence of Diviner's sage (Salvia divinorum).</title>
        <authorList>
            <person name="Ford S.A."/>
            <person name="Ro D.-K."/>
            <person name="Ness R.W."/>
            <person name="Phillips M.A."/>
        </authorList>
    </citation>
    <scope>NUCLEOTIDE SEQUENCE [LARGE SCALE GENOMIC DNA]</scope>
    <source>
        <strain evidence="7">SAF-2024a</strain>
        <tissue evidence="7">Leaf</tissue>
    </source>
</reference>
<dbReference type="GO" id="GO:0003677">
    <property type="term" value="F:DNA binding"/>
    <property type="evidence" value="ECO:0007669"/>
    <property type="project" value="UniProtKB-KW"/>
</dbReference>
<evidence type="ECO:0000313" key="8">
    <source>
        <dbReference type="Proteomes" id="UP001567538"/>
    </source>
</evidence>
<dbReference type="InterPro" id="IPR003340">
    <property type="entry name" value="B3_DNA-bd"/>
</dbReference>
<keyword evidence="3" id="KW-0238">DNA-binding</keyword>
<feature type="domain" description="TF-B3" evidence="6">
    <location>
        <begin position="1"/>
        <end position="79"/>
    </location>
</feature>
<comment type="subcellular location">
    <subcellularLocation>
        <location evidence="1">Nucleus</location>
    </subcellularLocation>
</comment>
<proteinExistence type="predicted"/>
<evidence type="ECO:0000256" key="3">
    <source>
        <dbReference type="ARBA" id="ARBA00023125"/>
    </source>
</evidence>
<keyword evidence="5" id="KW-0539">Nucleus</keyword>
<evidence type="ECO:0000256" key="1">
    <source>
        <dbReference type="ARBA" id="ARBA00004123"/>
    </source>
</evidence>
<keyword evidence="8" id="KW-1185">Reference proteome</keyword>
<evidence type="ECO:0000313" key="7">
    <source>
        <dbReference type="EMBL" id="KAL1540845.1"/>
    </source>
</evidence>
<evidence type="ECO:0000259" key="6">
    <source>
        <dbReference type="PROSITE" id="PS50863"/>
    </source>
</evidence>
<dbReference type="EMBL" id="JBEAFC010000009">
    <property type="protein sequence ID" value="KAL1540845.1"/>
    <property type="molecule type" value="Genomic_DNA"/>
</dbReference>
<dbReference type="PROSITE" id="PS50863">
    <property type="entry name" value="B3"/>
    <property type="match status" value="1"/>
</dbReference>
<name>A0ABD1GAS6_SALDI</name>
<gene>
    <name evidence="7" type="ORF">AAHA92_25138</name>
</gene>
<dbReference type="AlphaFoldDB" id="A0ABD1GAS6"/>